<evidence type="ECO:0000313" key="7">
    <source>
        <dbReference type="Proteomes" id="UP001197609"/>
    </source>
</evidence>
<dbReference type="PANTHER" id="PTHR11699">
    <property type="entry name" value="ALDEHYDE DEHYDROGENASE-RELATED"/>
    <property type="match status" value="1"/>
</dbReference>
<organism evidence="6 7">
    <name type="scientific">Candidatus Methylomirabilis tolerans</name>
    <dbReference type="NCBI Taxonomy" id="3123416"/>
    <lineage>
        <taxon>Bacteria</taxon>
        <taxon>Candidatus Methylomirabilota</taxon>
        <taxon>Candidatus Methylomirabilia</taxon>
        <taxon>Candidatus Methylomirabilales</taxon>
        <taxon>Candidatus Methylomirabilaceae</taxon>
        <taxon>Candidatus Methylomirabilis</taxon>
    </lineage>
</organism>
<comment type="similarity">
    <text evidence="1 4">Belongs to the aldehyde dehydrogenase family.</text>
</comment>
<dbReference type="AlphaFoldDB" id="A0AAJ1EIF8"/>
<dbReference type="InterPro" id="IPR029510">
    <property type="entry name" value="Ald_DH_CS_GLU"/>
</dbReference>
<dbReference type="GO" id="GO:0016620">
    <property type="term" value="F:oxidoreductase activity, acting on the aldehyde or oxo group of donors, NAD or NADP as acceptor"/>
    <property type="evidence" value="ECO:0007669"/>
    <property type="project" value="InterPro"/>
</dbReference>
<evidence type="ECO:0000313" key="6">
    <source>
        <dbReference type="EMBL" id="MBZ0160168.1"/>
    </source>
</evidence>
<evidence type="ECO:0000256" key="2">
    <source>
        <dbReference type="ARBA" id="ARBA00023002"/>
    </source>
</evidence>
<name>A0AAJ1EIF8_9BACT</name>
<dbReference type="FunFam" id="3.40.605.10:FF:000007">
    <property type="entry name" value="NAD/NADP-dependent betaine aldehyde dehydrogenase"/>
    <property type="match status" value="1"/>
</dbReference>
<evidence type="ECO:0000256" key="1">
    <source>
        <dbReference type="ARBA" id="ARBA00009986"/>
    </source>
</evidence>
<dbReference type="Gene3D" id="3.40.309.10">
    <property type="entry name" value="Aldehyde Dehydrogenase, Chain A, domain 2"/>
    <property type="match status" value="1"/>
</dbReference>
<dbReference type="Pfam" id="PF00171">
    <property type="entry name" value="Aldedh"/>
    <property type="match status" value="1"/>
</dbReference>
<evidence type="ECO:0000256" key="3">
    <source>
        <dbReference type="PROSITE-ProRule" id="PRU10007"/>
    </source>
</evidence>
<dbReference type="PROSITE" id="PS00687">
    <property type="entry name" value="ALDEHYDE_DEHYDR_GLU"/>
    <property type="match status" value="1"/>
</dbReference>
<dbReference type="InterPro" id="IPR015590">
    <property type="entry name" value="Aldehyde_DH_dom"/>
</dbReference>
<dbReference type="InterPro" id="IPR016162">
    <property type="entry name" value="Ald_DH_N"/>
</dbReference>
<proteinExistence type="inferred from homology"/>
<gene>
    <name evidence="6" type="ORF">K8G79_08550</name>
</gene>
<evidence type="ECO:0000259" key="5">
    <source>
        <dbReference type="Pfam" id="PF00171"/>
    </source>
</evidence>
<dbReference type="InterPro" id="IPR016161">
    <property type="entry name" value="Ald_DH/histidinol_DH"/>
</dbReference>
<protein>
    <submittedName>
        <fullName evidence="6">Aldehyde dehydrogenase family protein</fullName>
    </submittedName>
</protein>
<keyword evidence="2 4" id="KW-0560">Oxidoreductase</keyword>
<dbReference type="Gene3D" id="3.40.605.10">
    <property type="entry name" value="Aldehyde Dehydrogenase, Chain A, domain 1"/>
    <property type="match status" value="1"/>
</dbReference>
<reference evidence="6 7" key="1">
    <citation type="journal article" date="2021" name="bioRxiv">
        <title>Unraveling nitrogen, sulfur and carbon metabolic pathways and microbial community transcriptional responses to substrate deprivation and toxicity stresses in a bioreactor mimicking anoxic brackish coastal sediment conditions.</title>
        <authorList>
            <person name="Martins P.D."/>
            <person name="Echeveste M.J."/>
            <person name="Arshad A."/>
            <person name="Kurth J."/>
            <person name="Ouboter H."/>
            <person name="Jetten M.S.M."/>
            <person name="Welte C.U."/>
        </authorList>
    </citation>
    <scope>NUCLEOTIDE SEQUENCE [LARGE SCALE GENOMIC DNA]</scope>
    <source>
        <strain evidence="6">MAG_38</strain>
    </source>
</reference>
<evidence type="ECO:0000256" key="4">
    <source>
        <dbReference type="RuleBase" id="RU003345"/>
    </source>
</evidence>
<sequence length="490" mass="52446">MGTRLFPAEIPNWIDGRQRPAISCEWFDKLNPADGRVACRVTRSLAEDVHQAVKAAKRAQPSWADTPPVQRGMLLHKIVLGMEARQREIAQIVALETGKSYKDAYAETGGAIALGLFYAGEGQRLYGRTTTSGIPDRSAMTIRQPIGIAGLIVPANTPIANVAWKIFPALICGNAVVLKAAEDTPATAWIVGHIAQEAGLPAALLNIIQGYGEEAGAPLVEHPDVGVISFTGSTAVGRSIQRVAGERLAKVSLELGGKNPFVVCDDADLENAARWALLSAFSNAGQRCASGSRIIVFDAVYDRFRDMVVTGAKQLKVGPTDDDDLGPVINEKQLTRMLDAIEGARQKGAAVLAGGHRLTDLPHRNGFYMTPTIIENVGAHDDISSTELFGPIACLYRVKDFAEALALANDSLYGLTACIHTRNLHRAIQFTQKVQAGVAIVNAGTYGSEPHMPFGGLKQSGNGSREPGTEALDVYSELKDIYISTDPTKL</sequence>
<dbReference type="SUPFAM" id="SSF53720">
    <property type="entry name" value="ALDH-like"/>
    <property type="match status" value="1"/>
</dbReference>
<dbReference type="Proteomes" id="UP001197609">
    <property type="component" value="Unassembled WGS sequence"/>
</dbReference>
<comment type="caution">
    <text evidence="6">The sequence shown here is derived from an EMBL/GenBank/DDBJ whole genome shotgun (WGS) entry which is preliminary data.</text>
</comment>
<dbReference type="InterPro" id="IPR016163">
    <property type="entry name" value="Ald_DH_C"/>
</dbReference>
<accession>A0AAJ1EIF8</accession>
<feature type="active site" evidence="3">
    <location>
        <position position="254"/>
    </location>
</feature>
<dbReference type="EMBL" id="JAIOIU010000102">
    <property type="protein sequence ID" value="MBZ0160168.1"/>
    <property type="molecule type" value="Genomic_DNA"/>
</dbReference>
<feature type="domain" description="Aldehyde dehydrogenase" evidence="5">
    <location>
        <begin position="27"/>
        <end position="480"/>
    </location>
</feature>